<keyword evidence="9 13" id="KW-0418">Kinase</keyword>
<evidence type="ECO:0000256" key="7">
    <source>
        <dbReference type="ARBA" id="ARBA00022679"/>
    </source>
</evidence>
<accession>A0A3P3VVA6</accession>
<evidence type="ECO:0000256" key="9">
    <source>
        <dbReference type="ARBA" id="ARBA00022777"/>
    </source>
</evidence>
<keyword evidence="6 13" id="KW-0441">Lipid A biosynthesis</keyword>
<comment type="function">
    <text evidence="1 13">Transfers the gamma-phosphate of ATP to the 4'-position of a tetraacyldisaccharide 1-phosphate intermediate (termed DS-1-P) to form tetraacyldisaccharide 1,4'-bis-phosphate (lipid IVA).</text>
</comment>
<dbReference type="GO" id="GO:0009244">
    <property type="term" value="P:lipopolysaccharide core region biosynthetic process"/>
    <property type="evidence" value="ECO:0007669"/>
    <property type="project" value="TreeGrafter"/>
</dbReference>
<evidence type="ECO:0000256" key="6">
    <source>
        <dbReference type="ARBA" id="ARBA00022556"/>
    </source>
</evidence>
<dbReference type="PANTHER" id="PTHR42724">
    <property type="entry name" value="TETRAACYLDISACCHARIDE 4'-KINASE"/>
    <property type="match status" value="1"/>
</dbReference>
<dbReference type="GO" id="GO:0009245">
    <property type="term" value="P:lipid A biosynthetic process"/>
    <property type="evidence" value="ECO:0007669"/>
    <property type="project" value="UniProtKB-UniRule"/>
</dbReference>
<keyword evidence="8 13" id="KW-0547">Nucleotide-binding</keyword>
<evidence type="ECO:0000256" key="3">
    <source>
        <dbReference type="ARBA" id="ARBA00012071"/>
    </source>
</evidence>
<reference evidence="14 15" key="1">
    <citation type="submission" date="2018-08" db="EMBL/GenBank/DDBJ databases">
        <authorList>
            <person name="Khan S.A."/>
        </authorList>
    </citation>
    <scope>NUCLEOTIDE SEQUENCE [LARGE SCALE GENOMIC DNA]</scope>
    <source>
        <strain evidence="14 15">GTF-13</strain>
    </source>
</reference>
<dbReference type="GO" id="GO:0005886">
    <property type="term" value="C:plasma membrane"/>
    <property type="evidence" value="ECO:0007669"/>
    <property type="project" value="TreeGrafter"/>
</dbReference>
<keyword evidence="11 13" id="KW-0443">Lipid metabolism</keyword>
<reference evidence="14 15" key="2">
    <citation type="submission" date="2018-12" db="EMBL/GenBank/DDBJ databases">
        <title>Simiduia agarivorans gen. nov., sp. nov., a marine, agarolytic bacterium isolated from shallow coastal water from Keelung, Taiwan.</title>
        <authorList>
            <person name="Shieh W.Y."/>
        </authorList>
    </citation>
    <scope>NUCLEOTIDE SEQUENCE [LARGE SCALE GENOMIC DNA]</scope>
    <source>
        <strain evidence="14 15">GTF-13</strain>
    </source>
</reference>
<dbReference type="GO" id="GO:0005524">
    <property type="term" value="F:ATP binding"/>
    <property type="evidence" value="ECO:0007669"/>
    <property type="project" value="UniProtKB-UniRule"/>
</dbReference>
<evidence type="ECO:0000256" key="10">
    <source>
        <dbReference type="ARBA" id="ARBA00022840"/>
    </source>
</evidence>
<protein>
    <recommendedName>
        <fullName evidence="4 13">Tetraacyldisaccharide 4'-kinase</fullName>
        <ecNumber evidence="3 13">2.7.1.130</ecNumber>
    </recommendedName>
    <alternativeName>
        <fullName evidence="12 13">Lipid A 4'-kinase</fullName>
    </alternativeName>
</protein>
<evidence type="ECO:0000256" key="8">
    <source>
        <dbReference type="ARBA" id="ARBA00022741"/>
    </source>
</evidence>
<organism evidence="14 15">
    <name type="scientific">Aestuariirhabdus litorea</name>
    <dbReference type="NCBI Taxonomy" id="2528527"/>
    <lineage>
        <taxon>Bacteria</taxon>
        <taxon>Pseudomonadati</taxon>
        <taxon>Pseudomonadota</taxon>
        <taxon>Gammaproteobacteria</taxon>
        <taxon>Oceanospirillales</taxon>
        <taxon>Aestuariirhabdaceae</taxon>
        <taxon>Aestuariirhabdus</taxon>
    </lineage>
</organism>
<dbReference type="UniPathway" id="UPA00359">
    <property type="reaction ID" value="UER00482"/>
</dbReference>
<evidence type="ECO:0000256" key="13">
    <source>
        <dbReference type="HAMAP-Rule" id="MF_00409"/>
    </source>
</evidence>
<keyword evidence="5 13" id="KW-0444">Lipid biosynthesis</keyword>
<dbReference type="AlphaFoldDB" id="A0A3P3VVA6"/>
<evidence type="ECO:0000256" key="1">
    <source>
        <dbReference type="ARBA" id="ARBA00002274"/>
    </source>
</evidence>
<dbReference type="HAMAP" id="MF_00409">
    <property type="entry name" value="LpxK"/>
    <property type="match status" value="1"/>
</dbReference>
<dbReference type="InterPro" id="IPR027417">
    <property type="entry name" value="P-loop_NTPase"/>
</dbReference>
<dbReference type="CDD" id="cd01983">
    <property type="entry name" value="SIMIBI"/>
    <property type="match status" value="1"/>
</dbReference>
<dbReference type="SUPFAM" id="SSF52540">
    <property type="entry name" value="P-loop containing nucleoside triphosphate hydrolases"/>
    <property type="match status" value="1"/>
</dbReference>
<evidence type="ECO:0000313" key="15">
    <source>
        <dbReference type="Proteomes" id="UP000280792"/>
    </source>
</evidence>
<comment type="pathway">
    <text evidence="2 13">Glycolipid biosynthesis; lipid IV(A) biosynthesis; lipid IV(A) from (3R)-3-hydroxytetradecanoyl-[acyl-carrier-protein] and UDP-N-acetyl-alpha-D-glucosamine: step 6/6.</text>
</comment>
<comment type="similarity">
    <text evidence="13">Belongs to the LpxK family.</text>
</comment>
<name>A0A3P3VVA6_9GAMM</name>
<keyword evidence="10 13" id="KW-0067">ATP-binding</keyword>
<evidence type="ECO:0000313" key="14">
    <source>
        <dbReference type="EMBL" id="RRJ84683.1"/>
    </source>
</evidence>
<comment type="caution">
    <text evidence="14">The sequence shown here is derived from an EMBL/GenBank/DDBJ whole genome shotgun (WGS) entry which is preliminary data.</text>
</comment>
<dbReference type="GO" id="GO:0009029">
    <property type="term" value="F:lipid-A 4'-kinase activity"/>
    <property type="evidence" value="ECO:0007669"/>
    <property type="project" value="UniProtKB-UniRule"/>
</dbReference>
<proteinExistence type="inferred from homology"/>
<comment type="catalytic activity">
    <reaction evidence="13">
        <text>a lipid A disaccharide + ATP = a lipid IVA + ADP + H(+)</text>
        <dbReference type="Rhea" id="RHEA:67840"/>
        <dbReference type="ChEBI" id="CHEBI:15378"/>
        <dbReference type="ChEBI" id="CHEBI:30616"/>
        <dbReference type="ChEBI" id="CHEBI:176343"/>
        <dbReference type="ChEBI" id="CHEBI:176425"/>
        <dbReference type="ChEBI" id="CHEBI:456216"/>
        <dbReference type="EC" id="2.7.1.130"/>
    </reaction>
</comment>
<keyword evidence="15" id="KW-1185">Reference proteome</keyword>
<sequence>MSFGERLSRAWYSGQRWPLLFTPLSWVVSAVAQHRRSRFLEQGPRWQPPVPLLVVGNITVGGTGKTPLVQTLVRELRDWGYRPGIISRGYGGQGGHYPLQVTPESDPALCGDEPLLLAQTTGCPVFVDPDRCAAAQALLAHSDIDLIISDDGLQHYRLGRTIEWAVLDSTRGLGNGRLLPAGPLREPATRLESVDQVIINGGEGESPYPNGYRMQLAPQALVNLLTGQRWSPEEITMVLGQAPVLLLAGIGNPQRFFETMAGLGVTGETREFPDHHAYRAADIAYNGPVIMTEKDAVKCRHLAAPNHWYLQVGASLPQELLDQLRQRLSTLRGKTHG</sequence>
<evidence type="ECO:0000256" key="12">
    <source>
        <dbReference type="ARBA" id="ARBA00029757"/>
    </source>
</evidence>
<dbReference type="EMBL" id="QWEZ01000001">
    <property type="protein sequence ID" value="RRJ84683.1"/>
    <property type="molecule type" value="Genomic_DNA"/>
</dbReference>
<evidence type="ECO:0000256" key="2">
    <source>
        <dbReference type="ARBA" id="ARBA00004870"/>
    </source>
</evidence>
<dbReference type="Proteomes" id="UP000280792">
    <property type="component" value="Unassembled WGS sequence"/>
</dbReference>
<dbReference type="InterPro" id="IPR003758">
    <property type="entry name" value="LpxK"/>
</dbReference>
<feature type="binding site" evidence="13">
    <location>
        <begin position="59"/>
        <end position="66"/>
    </location>
    <ligand>
        <name>ATP</name>
        <dbReference type="ChEBI" id="CHEBI:30616"/>
    </ligand>
</feature>
<gene>
    <name evidence="13" type="primary">lpxK</name>
    <name evidence="14" type="ORF">D0544_06165</name>
</gene>
<evidence type="ECO:0000256" key="4">
    <source>
        <dbReference type="ARBA" id="ARBA00016436"/>
    </source>
</evidence>
<dbReference type="NCBIfam" id="TIGR00682">
    <property type="entry name" value="lpxK"/>
    <property type="match status" value="1"/>
</dbReference>
<evidence type="ECO:0000256" key="5">
    <source>
        <dbReference type="ARBA" id="ARBA00022516"/>
    </source>
</evidence>
<dbReference type="PANTHER" id="PTHR42724:SF1">
    <property type="entry name" value="TETRAACYLDISACCHARIDE 4'-KINASE, MITOCHONDRIAL-RELATED"/>
    <property type="match status" value="1"/>
</dbReference>
<evidence type="ECO:0000256" key="11">
    <source>
        <dbReference type="ARBA" id="ARBA00023098"/>
    </source>
</evidence>
<dbReference type="EC" id="2.7.1.130" evidence="3 13"/>
<keyword evidence="7 13" id="KW-0808">Transferase</keyword>
<dbReference type="Pfam" id="PF02606">
    <property type="entry name" value="LpxK"/>
    <property type="match status" value="1"/>
</dbReference>
<dbReference type="RefSeq" id="WP_125015113.1">
    <property type="nucleotide sequence ID" value="NZ_QWEZ01000001.1"/>
</dbReference>